<organism evidence="1 2">
    <name type="scientific">Malikia spinosa</name>
    <dbReference type="NCBI Taxonomy" id="86180"/>
    <lineage>
        <taxon>Bacteria</taxon>
        <taxon>Pseudomonadati</taxon>
        <taxon>Pseudomonadota</taxon>
        <taxon>Betaproteobacteria</taxon>
        <taxon>Burkholderiales</taxon>
        <taxon>Comamonadaceae</taxon>
        <taxon>Malikia</taxon>
    </lineage>
</organism>
<reference evidence="1 2" key="1">
    <citation type="submission" date="2018-03" db="EMBL/GenBank/DDBJ databases">
        <title>Comparative genomics illustrates the genes involved in a hyperalkaliphilic mechanisms of Serpentinomonas isolated from highly-alkaline calcium-rich serpentinized springs.</title>
        <authorList>
            <person name="Suzuki S."/>
            <person name="Ishii S."/>
            <person name="Walworth N."/>
            <person name="Bird L."/>
            <person name="Kuenen J.G."/>
            <person name="Nealson K.H."/>
        </authorList>
    </citation>
    <scope>NUCLEOTIDE SEQUENCE [LARGE SCALE GENOMIC DNA]</scope>
    <source>
        <strain evidence="1 2">83</strain>
    </source>
</reference>
<comment type="caution">
    <text evidence="1">The sequence shown here is derived from an EMBL/GenBank/DDBJ whole genome shotgun (WGS) entry which is preliminary data.</text>
</comment>
<dbReference type="Pfam" id="PF14384">
    <property type="entry name" value="BrnA_antitoxin"/>
    <property type="match status" value="1"/>
</dbReference>
<sequence>MPDWKSPTVSKAPLPVSGKRPISIRIDGRVLLAFREQAEKTGTPYQTLINRALQDAADTFT</sequence>
<dbReference type="Proteomes" id="UP000238326">
    <property type="component" value="Unassembled WGS sequence"/>
</dbReference>
<evidence type="ECO:0000313" key="1">
    <source>
        <dbReference type="EMBL" id="PRD69226.1"/>
    </source>
</evidence>
<evidence type="ECO:0000313" key="2">
    <source>
        <dbReference type="Proteomes" id="UP000238326"/>
    </source>
</evidence>
<proteinExistence type="predicted"/>
<protein>
    <submittedName>
        <fullName evidence="1">Antitoxin</fullName>
    </submittedName>
</protein>
<dbReference type="InterPro" id="IPR025528">
    <property type="entry name" value="BrnA_antitoxin"/>
</dbReference>
<keyword evidence="2" id="KW-1185">Reference proteome</keyword>
<gene>
    <name evidence="1" type="ORF">C6P61_07130</name>
</gene>
<dbReference type="EMBL" id="PVLR01000017">
    <property type="protein sequence ID" value="PRD69226.1"/>
    <property type="molecule type" value="Genomic_DNA"/>
</dbReference>
<dbReference type="AlphaFoldDB" id="A0A2S9KFM9"/>
<accession>A0A2S9KFM9</accession>
<dbReference type="OrthoDB" id="5297245at2"/>
<name>A0A2S9KFM9_9BURK</name>